<organism evidence="2 3">
    <name type="scientific">Candidatus Kerfeldbacteria bacterium CG08_land_8_20_14_0_20_43_14</name>
    <dbReference type="NCBI Taxonomy" id="2014246"/>
    <lineage>
        <taxon>Bacteria</taxon>
        <taxon>Candidatus Kerfeldiibacteriota</taxon>
    </lineage>
</organism>
<dbReference type="EMBL" id="PEXW01000023">
    <property type="protein sequence ID" value="PIS40840.1"/>
    <property type="molecule type" value="Genomic_DNA"/>
</dbReference>
<evidence type="ECO:0000256" key="1">
    <source>
        <dbReference type="SAM" id="Phobius"/>
    </source>
</evidence>
<name>A0A2H0YQV4_9BACT</name>
<evidence type="ECO:0000313" key="2">
    <source>
        <dbReference type="EMBL" id="PIS40840.1"/>
    </source>
</evidence>
<keyword evidence="1" id="KW-0472">Membrane</keyword>
<dbReference type="Proteomes" id="UP000236845">
    <property type="component" value="Unassembled WGS sequence"/>
</dbReference>
<protein>
    <recommendedName>
        <fullName evidence="4">Type 4a pilus biogenesis protein PilO</fullName>
    </recommendedName>
</protein>
<evidence type="ECO:0008006" key="4">
    <source>
        <dbReference type="Google" id="ProtNLM"/>
    </source>
</evidence>
<proteinExistence type="predicted"/>
<gene>
    <name evidence="2" type="ORF">COT26_01180</name>
</gene>
<reference evidence="3" key="1">
    <citation type="submission" date="2017-09" db="EMBL/GenBank/DDBJ databases">
        <title>Depth-based differentiation of microbial function through sediment-hosted aquifers and enrichment of novel symbionts in the deep terrestrial subsurface.</title>
        <authorList>
            <person name="Probst A.J."/>
            <person name="Ladd B."/>
            <person name="Jarett J.K."/>
            <person name="Geller-Mcgrath D.E."/>
            <person name="Sieber C.M.K."/>
            <person name="Emerson J.B."/>
            <person name="Anantharaman K."/>
            <person name="Thomas B.C."/>
            <person name="Malmstrom R."/>
            <person name="Stieglmeier M."/>
            <person name="Klingl A."/>
            <person name="Woyke T."/>
            <person name="Ryan C.M."/>
            <person name="Banfield J.F."/>
        </authorList>
    </citation>
    <scope>NUCLEOTIDE SEQUENCE [LARGE SCALE GENOMIC DNA]</scope>
</reference>
<dbReference type="InterPro" id="IPR014717">
    <property type="entry name" value="Transl_elong_EF1B/ribsomal_bS6"/>
</dbReference>
<evidence type="ECO:0000313" key="3">
    <source>
        <dbReference type="Proteomes" id="UP000236845"/>
    </source>
</evidence>
<comment type="caution">
    <text evidence="2">The sequence shown here is derived from an EMBL/GenBank/DDBJ whole genome shotgun (WGS) entry which is preliminary data.</text>
</comment>
<keyword evidence="1" id="KW-1133">Transmembrane helix</keyword>
<keyword evidence="1" id="KW-0812">Transmembrane</keyword>
<dbReference type="Gene3D" id="3.30.70.60">
    <property type="match status" value="1"/>
</dbReference>
<dbReference type="AlphaFoldDB" id="A0A2H0YQV4"/>
<accession>A0A2H0YQV4</accession>
<feature type="transmembrane region" description="Helical" evidence="1">
    <location>
        <begin position="20"/>
        <end position="41"/>
    </location>
</feature>
<sequence length="206" mass="22732">MNKEMKFDSKKITNFFSQHLPGIGIAVGILILIFGAFWFVIPQYREAKQLGGLNFSQKQSQLESDKDYLSKLLVLRKGLNNIPQENIERISLIIPKGKDIPGIFKQMEKFAKEVNMSLLSVSVADGGVVASSTRTDSTAGAAASKIKTLSVSVVLGGSMNYPLMKNFLLTLSRQAPLLDLTSITYSPNTAAAPTSYNFSFRSYYFE</sequence>